<evidence type="ECO:0000313" key="7">
    <source>
        <dbReference type="Proteomes" id="UP000251205"/>
    </source>
</evidence>
<evidence type="ECO:0000313" key="6">
    <source>
        <dbReference type="EMBL" id="RAX40808.1"/>
    </source>
</evidence>
<dbReference type="InterPro" id="IPR036388">
    <property type="entry name" value="WH-like_DNA-bd_sf"/>
</dbReference>
<evidence type="ECO:0000256" key="3">
    <source>
        <dbReference type="ARBA" id="ARBA00023125"/>
    </source>
</evidence>
<proteinExistence type="inferred from homology"/>
<keyword evidence="4" id="KW-0804">Transcription</keyword>
<dbReference type="InterPro" id="IPR005119">
    <property type="entry name" value="LysR_subst-bd"/>
</dbReference>
<dbReference type="PANTHER" id="PTHR30537">
    <property type="entry name" value="HTH-TYPE TRANSCRIPTIONAL REGULATOR"/>
    <property type="match status" value="1"/>
</dbReference>
<reference evidence="6 7" key="1">
    <citation type="submission" date="2018-06" db="EMBL/GenBank/DDBJ databases">
        <title>Whole Genome Sequence of an efficient microsymbiont, Rhizobium tropici.</title>
        <authorList>
            <person name="Srinivasan R."/>
            <person name="Singh H.V."/>
            <person name="Srivastava R."/>
            <person name="Kumari B."/>
            <person name="Radhakrishna A."/>
        </authorList>
    </citation>
    <scope>NUCLEOTIDE SEQUENCE [LARGE SCALE GENOMIC DNA]</scope>
    <source>
        <strain evidence="6 7">IGFRI Rhizo-19</strain>
    </source>
</reference>
<dbReference type="InterPro" id="IPR000847">
    <property type="entry name" value="LysR_HTH_N"/>
</dbReference>
<dbReference type="GO" id="GO:0006351">
    <property type="term" value="P:DNA-templated transcription"/>
    <property type="evidence" value="ECO:0007669"/>
    <property type="project" value="TreeGrafter"/>
</dbReference>
<evidence type="ECO:0000256" key="4">
    <source>
        <dbReference type="ARBA" id="ARBA00023163"/>
    </source>
</evidence>
<keyword evidence="2" id="KW-0805">Transcription regulation</keyword>
<dbReference type="Gene3D" id="3.40.190.10">
    <property type="entry name" value="Periplasmic binding protein-like II"/>
    <property type="match status" value="2"/>
</dbReference>
<dbReference type="EMBL" id="QMKK01000035">
    <property type="protein sequence ID" value="RAX40808.1"/>
    <property type="molecule type" value="Genomic_DNA"/>
</dbReference>
<dbReference type="InterPro" id="IPR036390">
    <property type="entry name" value="WH_DNA-bd_sf"/>
</dbReference>
<comment type="similarity">
    <text evidence="1">Belongs to the LysR transcriptional regulatory family.</text>
</comment>
<dbReference type="Proteomes" id="UP000251205">
    <property type="component" value="Unassembled WGS sequence"/>
</dbReference>
<accession>A0A329YD03</accession>
<dbReference type="GO" id="GO:0003700">
    <property type="term" value="F:DNA-binding transcription factor activity"/>
    <property type="evidence" value="ECO:0007669"/>
    <property type="project" value="InterPro"/>
</dbReference>
<dbReference type="Pfam" id="PF00126">
    <property type="entry name" value="HTH_1"/>
    <property type="match status" value="1"/>
</dbReference>
<dbReference type="SUPFAM" id="SSF53850">
    <property type="entry name" value="Periplasmic binding protein-like II"/>
    <property type="match status" value="1"/>
</dbReference>
<dbReference type="PROSITE" id="PS50931">
    <property type="entry name" value="HTH_LYSR"/>
    <property type="match status" value="1"/>
</dbReference>
<dbReference type="GO" id="GO:0043565">
    <property type="term" value="F:sequence-specific DNA binding"/>
    <property type="evidence" value="ECO:0007669"/>
    <property type="project" value="TreeGrafter"/>
</dbReference>
<protein>
    <submittedName>
        <fullName evidence="6">Transcriptional regulator</fullName>
    </submittedName>
</protein>
<evidence type="ECO:0000256" key="2">
    <source>
        <dbReference type="ARBA" id="ARBA00023015"/>
    </source>
</evidence>
<evidence type="ECO:0000259" key="5">
    <source>
        <dbReference type="PROSITE" id="PS50931"/>
    </source>
</evidence>
<dbReference type="RefSeq" id="WP_112342261.1">
    <property type="nucleotide sequence ID" value="NZ_QMKK01000035.1"/>
</dbReference>
<dbReference type="PANTHER" id="PTHR30537:SF79">
    <property type="entry name" value="TRANSCRIPTIONAL REGULATOR-RELATED"/>
    <property type="match status" value="1"/>
</dbReference>
<sequence length="294" mass="31882">MQHVPLASLRAFEAAVRHESFAKAASELNLTAAGVSQHVRTVEGWLGVKLFTRHARGVTATMAGRDFGTAVANGLGHIEIAARQLRLNGNERPVSIACIASVATRWLIPRLPEFRKKHPEIHINIVYALDAVTPEAASVDLLIRHGPKPGANAISLLTAETRPTCAAEYERRRGPIRKPADLLDLDLLHDETTAAWTRWFALEGIHRPPKPGPIFADFSLMIGSVVGGQGVGLCPTALIAEELANGTLVTLFNTPSDTEKSYWLLEASRLSDEARIFREWLIAATGEAVAATDL</sequence>
<evidence type="ECO:0000256" key="1">
    <source>
        <dbReference type="ARBA" id="ARBA00009437"/>
    </source>
</evidence>
<dbReference type="AlphaFoldDB" id="A0A329YD03"/>
<name>A0A329YD03_RHITR</name>
<dbReference type="Gene3D" id="1.10.10.10">
    <property type="entry name" value="Winged helix-like DNA-binding domain superfamily/Winged helix DNA-binding domain"/>
    <property type="match status" value="1"/>
</dbReference>
<dbReference type="InterPro" id="IPR058163">
    <property type="entry name" value="LysR-type_TF_proteobact-type"/>
</dbReference>
<gene>
    <name evidence="6" type="ORF">DQ393_13380</name>
</gene>
<dbReference type="SUPFAM" id="SSF46785">
    <property type="entry name" value="Winged helix' DNA-binding domain"/>
    <property type="match status" value="1"/>
</dbReference>
<keyword evidence="3" id="KW-0238">DNA-binding</keyword>
<organism evidence="6 7">
    <name type="scientific">Rhizobium tropici</name>
    <dbReference type="NCBI Taxonomy" id="398"/>
    <lineage>
        <taxon>Bacteria</taxon>
        <taxon>Pseudomonadati</taxon>
        <taxon>Pseudomonadota</taxon>
        <taxon>Alphaproteobacteria</taxon>
        <taxon>Hyphomicrobiales</taxon>
        <taxon>Rhizobiaceae</taxon>
        <taxon>Rhizobium/Agrobacterium group</taxon>
        <taxon>Rhizobium</taxon>
    </lineage>
</organism>
<comment type="caution">
    <text evidence="6">The sequence shown here is derived from an EMBL/GenBank/DDBJ whole genome shotgun (WGS) entry which is preliminary data.</text>
</comment>
<dbReference type="Pfam" id="PF03466">
    <property type="entry name" value="LysR_substrate"/>
    <property type="match status" value="1"/>
</dbReference>
<feature type="domain" description="HTH lysR-type" evidence="5">
    <location>
        <begin position="4"/>
        <end position="61"/>
    </location>
</feature>
<dbReference type="OrthoDB" id="9807765at2"/>